<reference evidence="2 3" key="1">
    <citation type="submission" date="2017-02" db="EMBL/GenBank/DDBJ databases">
        <title>Trade-off between light-utilization and light-protection in marine flavobacteria.</title>
        <authorList>
            <person name="Kumagai Y."/>
            <person name="Yoshizawa S."/>
            <person name="Kogure K."/>
            <person name="Iwasaki W."/>
        </authorList>
    </citation>
    <scope>NUCLEOTIDE SEQUENCE [LARGE SCALE GENOMIC DNA]</scope>
    <source>
        <strain evidence="2 3">KCTC 23670</strain>
    </source>
</reference>
<dbReference type="RefSeq" id="WP_208889541.1">
    <property type="nucleotide sequence ID" value="NZ_CP019336.1"/>
</dbReference>
<evidence type="ECO:0000313" key="3">
    <source>
        <dbReference type="Proteomes" id="UP000232721"/>
    </source>
</evidence>
<protein>
    <submittedName>
        <fullName evidence="2">Uncharacterized protein</fullName>
    </submittedName>
</protein>
<name>A0ABN5F9M1_9FLAO</name>
<proteinExistence type="predicted"/>
<keyword evidence="1" id="KW-1133">Transmembrane helix</keyword>
<evidence type="ECO:0000313" key="2">
    <source>
        <dbReference type="EMBL" id="AUC23515.1"/>
    </source>
</evidence>
<feature type="transmembrane region" description="Helical" evidence="1">
    <location>
        <begin position="7"/>
        <end position="23"/>
    </location>
</feature>
<sequence>MKAKIKYIFIGLLAILALSWFFINNQESANMNSIFIEKIKDGDIIFSALNTDNRALNDFNKFGVIEKKLGEIYVWDNQNTIKKSLSEWSKNGEIFKVYRITHPDFNINTLELQNGTYNHIMNSDVLEFIIENK</sequence>
<gene>
    <name evidence="2" type="ORF">BTO15_16030</name>
</gene>
<dbReference type="Proteomes" id="UP000232721">
    <property type="component" value="Chromosome"/>
</dbReference>
<evidence type="ECO:0000256" key="1">
    <source>
        <dbReference type="SAM" id="Phobius"/>
    </source>
</evidence>
<dbReference type="EMBL" id="CP019336">
    <property type="protein sequence ID" value="AUC23515.1"/>
    <property type="molecule type" value="Genomic_DNA"/>
</dbReference>
<keyword evidence="3" id="KW-1185">Reference proteome</keyword>
<accession>A0ABN5F9M1</accession>
<keyword evidence="1" id="KW-0472">Membrane</keyword>
<keyword evidence="1" id="KW-0812">Transmembrane</keyword>
<organism evidence="2 3">
    <name type="scientific">Polaribacter sejongensis</name>
    <dbReference type="NCBI Taxonomy" id="985043"/>
    <lineage>
        <taxon>Bacteria</taxon>
        <taxon>Pseudomonadati</taxon>
        <taxon>Bacteroidota</taxon>
        <taxon>Flavobacteriia</taxon>
        <taxon>Flavobacteriales</taxon>
        <taxon>Flavobacteriaceae</taxon>
    </lineage>
</organism>